<accession>A0ABN3BMX3</accession>
<dbReference type="SUPFAM" id="SSF46785">
    <property type="entry name" value="Winged helix' DNA-binding domain"/>
    <property type="match status" value="1"/>
</dbReference>
<evidence type="ECO:0000313" key="2">
    <source>
        <dbReference type="Proteomes" id="UP001500432"/>
    </source>
</evidence>
<evidence type="ECO:0000313" key="1">
    <source>
        <dbReference type="EMBL" id="GAA2198197.1"/>
    </source>
</evidence>
<keyword evidence="2" id="KW-1185">Reference proteome</keyword>
<dbReference type="EMBL" id="BAAAQW010000003">
    <property type="protein sequence ID" value="GAA2198197.1"/>
    <property type="molecule type" value="Genomic_DNA"/>
</dbReference>
<comment type="caution">
    <text evidence="1">The sequence shown here is derived from an EMBL/GenBank/DDBJ whole genome shotgun (WGS) entry which is preliminary data.</text>
</comment>
<name>A0ABN3BMX3_9MICC</name>
<dbReference type="InterPro" id="IPR036388">
    <property type="entry name" value="WH-like_DNA-bd_sf"/>
</dbReference>
<gene>
    <name evidence="1" type="ORF">GCM10009849_10000</name>
</gene>
<dbReference type="Pfam" id="PF13412">
    <property type="entry name" value="HTH_24"/>
    <property type="match status" value="1"/>
</dbReference>
<sequence>MPVPSSHGDQQPLGWRARLGALGSLGEERRRALYLFVRGVGRPVGRNEAADAVGLSRGTAAAHLDRLVDDGVLVATFAKPAGSGGPGSGRPSKFYEPAVQEVVAAVPQRSYELAGELLAAAAERSIAEGEPMAACIAAVGRAAGETLGREHGSIGAVLEAAGYAPRSSADGGIDLSNCPFHRLSREYRGVVCSLNGALLDGALAGCGDGQHGIEPVDPDGPGHECCARVVPRS</sequence>
<protein>
    <submittedName>
        <fullName evidence="1">Helix-turn-helix domain-containing protein</fullName>
    </submittedName>
</protein>
<dbReference type="Proteomes" id="UP001500432">
    <property type="component" value="Unassembled WGS sequence"/>
</dbReference>
<dbReference type="RefSeq" id="WP_344298574.1">
    <property type="nucleotide sequence ID" value="NZ_BAAAQW010000003.1"/>
</dbReference>
<reference evidence="1 2" key="1">
    <citation type="journal article" date="2019" name="Int. J. Syst. Evol. Microbiol.">
        <title>The Global Catalogue of Microorganisms (GCM) 10K type strain sequencing project: providing services to taxonomists for standard genome sequencing and annotation.</title>
        <authorList>
            <consortium name="The Broad Institute Genomics Platform"/>
            <consortium name="The Broad Institute Genome Sequencing Center for Infectious Disease"/>
            <person name="Wu L."/>
            <person name="Ma J."/>
        </authorList>
    </citation>
    <scope>NUCLEOTIDE SEQUENCE [LARGE SCALE GENOMIC DNA]</scope>
    <source>
        <strain evidence="1 2">JCM 16034</strain>
    </source>
</reference>
<dbReference type="InterPro" id="IPR036390">
    <property type="entry name" value="WH_DNA-bd_sf"/>
</dbReference>
<dbReference type="Gene3D" id="1.10.10.10">
    <property type="entry name" value="Winged helix-like DNA-binding domain superfamily/Winged helix DNA-binding domain"/>
    <property type="match status" value="1"/>
</dbReference>
<organism evidence="1 2">
    <name type="scientific">Sinomonas flava</name>
    <dbReference type="NCBI Taxonomy" id="496857"/>
    <lineage>
        <taxon>Bacteria</taxon>
        <taxon>Bacillati</taxon>
        <taxon>Actinomycetota</taxon>
        <taxon>Actinomycetes</taxon>
        <taxon>Micrococcales</taxon>
        <taxon>Micrococcaceae</taxon>
        <taxon>Sinomonas</taxon>
    </lineage>
</organism>
<proteinExistence type="predicted"/>